<evidence type="ECO:0000313" key="4">
    <source>
        <dbReference type="Proteomes" id="UP000194977"/>
    </source>
</evidence>
<dbReference type="EMBL" id="NART01000118">
    <property type="protein sequence ID" value="OTQ08016.1"/>
    <property type="molecule type" value="Genomic_DNA"/>
</dbReference>
<name>A0A242ND57_9GAMM</name>
<dbReference type="CDD" id="cd16441">
    <property type="entry name" value="beta_Kdo_transferase_KpsS"/>
    <property type="match status" value="1"/>
</dbReference>
<sequence length="398" mass="47125">MSHYLYELAQLKENILFLQGPVGPFFKNVTKWLQNQGCKVYKINLNGGDEFFFPQNSMSFYEPITEFRQFLIDYIEKYSISAIVVFGDCRAYHKIAKSIVDSNSNLSFWVFEEGYLRPHYITFEKNGVNGFSLIPKNYDFYKNIEITSFDENKGKSHFYSMVYYTCVYYVLMFLKRRKYSNYIHHRNSSLAFYASHWGLALIRKLKAKLIQPRLIKNLFNNKYKPFYIFPLQCDQDFQIQVHSNYHSMRSYIFRVIRSFAKFADDKSYLLIKHHPMDEGFNNYNHLIKKLSKRYGVSERVIYLHGVPMPVLLRNAKGLVTVNSTCGLSALIHGLPVKVLGNAHYDIERLTFQKELDLFWNEGQKPDAELFERYRSYLCSKSQIKGSVYYHDFNLKIND</sequence>
<proteinExistence type="predicted"/>
<dbReference type="RefSeq" id="WP_086272773.1">
    <property type="nucleotide sequence ID" value="NZ_CAMLEZ010000034.1"/>
</dbReference>
<protein>
    <recommendedName>
        <fullName evidence="5">Capsular biosynthesis protein</fullName>
    </recommendedName>
</protein>
<dbReference type="InterPro" id="IPR007833">
    <property type="entry name" value="Capsule_polysaccharide_synth"/>
</dbReference>
<dbReference type="Proteomes" id="UP000194977">
    <property type="component" value="Unassembled WGS sequence"/>
</dbReference>
<organism evidence="1 4">
    <name type="scientific">Gilliamella apicola</name>
    <dbReference type="NCBI Taxonomy" id="1196095"/>
    <lineage>
        <taxon>Bacteria</taxon>
        <taxon>Pseudomonadati</taxon>
        <taxon>Pseudomonadota</taxon>
        <taxon>Gammaproteobacteria</taxon>
        <taxon>Orbales</taxon>
        <taxon>Orbaceae</taxon>
        <taxon>Gilliamella</taxon>
    </lineage>
</organism>
<reference evidence="3 4" key="1">
    <citation type="submission" date="2017-03" db="EMBL/GenBank/DDBJ databases">
        <title>Comparative genomics of honeybee gut symbionts reveal geographically distinct and subgroup specific antibiotic resistance.</title>
        <authorList>
            <person name="Ludvigsen J."/>
            <person name="Porcellato D."/>
            <person name="Labee-Lund T.M."/>
            <person name="Amdam G.V."/>
            <person name="Rudi K."/>
        </authorList>
    </citation>
    <scope>NUCLEOTIDE SEQUENCE [LARGE SCALE GENOMIC DNA]</scope>
    <source>
        <strain evidence="1 4">A-7-12</strain>
        <strain evidence="2 3">A-9-12</strain>
    </source>
</reference>
<evidence type="ECO:0008006" key="5">
    <source>
        <dbReference type="Google" id="ProtNLM"/>
    </source>
</evidence>
<dbReference type="Proteomes" id="UP000194800">
    <property type="component" value="Unassembled WGS sequence"/>
</dbReference>
<dbReference type="GO" id="GO:0000271">
    <property type="term" value="P:polysaccharide biosynthetic process"/>
    <property type="evidence" value="ECO:0007669"/>
    <property type="project" value="InterPro"/>
</dbReference>
<dbReference type="EMBL" id="NARP01000061">
    <property type="protein sequence ID" value="OTP97628.1"/>
    <property type="molecule type" value="Genomic_DNA"/>
</dbReference>
<keyword evidence="3" id="KW-1185">Reference proteome</keyword>
<accession>A0A242ND57</accession>
<dbReference type="GO" id="GO:0015774">
    <property type="term" value="P:polysaccharide transport"/>
    <property type="evidence" value="ECO:0007669"/>
    <property type="project" value="InterPro"/>
</dbReference>
<dbReference type="Pfam" id="PF05159">
    <property type="entry name" value="Capsule_synth"/>
    <property type="match status" value="1"/>
</dbReference>
<gene>
    <name evidence="2" type="ORF">B6C91_13665</name>
    <name evidence="1" type="ORF">B6D08_14075</name>
</gene>
<evidence type="ECO:0000313" key="3">
    <source>
        <dbReference type="Proteomes" id="UP000194800"/>
    </source>
</evidence>
<evidence type="ECO:0000313" key="1">
    <source>
        <dbReference type="EMBL" id="OTP97628.1"/>
    </source>
</evidence>
<evidence type="ECO:0000313" key="2">
    <source>
        <dbReference type="EMBL" id="OTQ08016.1"/>
    </source>
</evidence>
<dbReference type="OrthoDB" id="9794206at2"/>
<comment type="caution">
    <text evidence="1">The sequence shown here is derived from an EMBL/GenBank/DDBJ whole genome shotgun (WGS) entry which is preliminary data.</text>
</comment>
<dbReference type="AlphaFoldDB" id="A0A242ND57"/>